<dbReference type="Pfam" id="PF12702">
    <property type="entry name" value="Lipocalin_3"/>
    <property type="match status" value="1"/>
</dbReference>
<dbReference type="PROSITE" id="PS51257">
    <property type="entry name" value="PROKAR_LIPOPROTEIN"/>
    <property type="match status" value="1"/>
</dbReference>
<proteinExistence type="predicted"/>
<keyword evidence="1" id="KW-0732">Signal</keyword>
<evidence type="ECO:0000313" key="4">
    <source>
        <dbReference type="Proteomes" id="UP000288079"/>
    </source>
</evidence>
<gene>
    <name evidence="3" type="ORF">KGMB02408_33620</name>
</gene>
<name>A0A401LY55_9BACE</name>
<feature type="domain" description="Lipocalin-like" evidence="2">
    <location>
        <begin position="23"/>
        <end position="114"/>
    </location>
</feature>
<evidence type="ECO:0000313" key="3">
    <source>
        <dbReference type="EMBL" id="GCB36417.1"/>
    </source>
</evidence>
<organism evidence="3 4">
    <name type="scientific">Bacteroides faecalis</name>
    <dbReference type="NCBI Taxonomy" id="2447885"/>
    <lineage>
        <taxon>Bacteria</taxon>
        <taxon>Pseudomonadati</taxon>
        <taxon>Bacteroidota</taxon>
        <taxon>Bacteroidia</taxon>
        <taxon>Bacteroidales</taxon>
        <taxon>Bacteroidaceae</taxon>
        <taxon>Bacteroides</taxon>
    </lineage>
</organism>
<dbReference type="InterPro" id="IPR024311">
    <property type="entry name" value="Lipocalin-like"/>
</dbReference>
<feature type="chain" id="PRO_5019446087" description="Lipocalin-like domain-containing protein" evidence="1">
    <location>
        <begin position="20"/>
        <end position="115"/>
    </location>
</feature>
<dbReference type="AlphaFoldDB" id="A0A401LY55"/>
<sequence length="115" mass="12400">MKKKILGVVMLLGILTACGGNSMSVVGAWVEPIPCMEGQVQGIKIEEGGNASSINMATLVYESWKRNGDQLILTGKSIGNGQTIEFTDTLEIITLNADSLILDNGEIEFHYAKQK</sequence>
<accession>A0A401LY55</accession>
<evidence type="ECO:0000256" key="1">
    <source>
        <dbReference type="SAM" id="SignalP"/>
    </source>
</evidence>
<protein>
    <recommendedName>
        <fullName evidence="2">Lipocalin-like domain-containing protein</fullName>
    </recommendedName>
</protein>
<keyword evidence="4" id="KW-1185">Reference proteome</keyword>
<dbReference type="Proteomes" id="UP000288079">
    <property type="component" value="Unassembled WGS sequence"/>
</dbReference>
<dbReference type="Gene3D" id="2.40.128.280">
    <property type="match status" value="1"/>
</dbReference>
<reference evidence="3 4" key="1">
    <citation type="submission" date="2018-10" db="EMBL/GenBank/DDBJ databases">
        <title>Draft Genome Sequence of Bacteroides sp. KCTC 15687.</title>
        <authorList>
            <person name="Yu S.Y."/>
            <person name="Kim J.S."/>
            <person name="Oh B.S."/>
            <person name="Park S.H."/>
            <person name="Kang S.W."/>
            <person name="Park J.E."/>
            <person name="Choi S.H."/>
            <person name="Han K.I."/>
            <person name="Lee K.C."/>
            <person name="Eom M.K."/>
            <person name="Suh M.K."/>
            <person name="Lee D.H."/>
            <person name="Yoon H."/>
            <person name="Kim B."/>
            <person name="Yang S.J."/>
            <person name="Lee J.S."/>
            <person name="Lee J.H."/>
        </authorList>
    </citation>
    <scope>NUCLEOTIDE SEQUENCE [LARGE SCALE GENOMIC DNA]</scope>
    <source>
        <strain evidence="3 4">KCTC 15687</strain>
    </source>
</reference>
<evidence type="ECO:0000259" key="2">
    <source>
        <dbReference type="Pfam" id="PF12702"/>
    </source>
</evidence>
<dbReference type="RefSeq" id="WP_125042098.1">
    <property type="nucleotide sequence ID" value="NZ_BHWB01000011.1"/>
</dbReference>
<dbReference type="OrthoDB" id="199694at2"/>
<feature type="signal peptide" evidence="1">
    <location>
        <begin position="1"/>
        <end position="19"/>
    </location>
</feature>
<dbReference type="EMBL" id="BHWB01000011">
    <property type="protein sequence ID" value="GCB36417.1"/>
    <property type="molecule type" value="Genomic_DNA"/>
</dbReference>
<comment type="caution">
    <text evidence="3">The sequence shown here is derived from an EMBL/GenBank/DDBJ whole genome shotgun (WGS) entry which is preliminary data.</text>
</comment>